<proteinExistence type="inferred from homology"/>
<dbReference type="Pfam" id="PF05532">
    <property type="entry name" value="CsbD"/>
    <property type="match status" value="1"/>
</dbReference>
<feature type="compositionally biased region" description="Basic and acidic residues" evidence="2">
    <location>
        <begin position="65"/>
        <end position="81"/>
    </location>
</feature>
<dbReference type="PANTHER" id="PTHR34977:SF1">
    <property type="entry name" value="UPF0337 PROTEIN YJBJ"/>
    <property type="match status" value="1"/>
</dbReference>
<dbReference type="Proteomes" id="UP001501175">
    <property type="component" value="Unassembled WGS sequence"/>
</dbReference>
<evidence type="ECO:0000256" key="2">
    <source>
        <dbReference type="SAM" id="MobiDB-lite"/>
    </source>
</evidence>
<organism evidence="4 5">
    <name type="scientific">Nibrella saemangeumensis</name>
    <dbReference type="NCBI Taxonomy" id="1084526"/>
    <lineage>
        <taxon>Bacteria</taxon>
        <taxon>Pseudomonadati</taxon>
        <taxon>Bacteroidota</taxon>
        <taxon>Cytophagia</taxon>
        <taxon>Cytophagales</taxon>
        <taxon>Spirosomataceae</taxon>
        <taxon>Nibrella</taxon>
    </lineage>
</organism>
<sequence length="81" mass="9604">MNRDNDFNRDNLAADGAEDRVKGGWNEFKGKMKQAWADLTDDDFDYADGKKDEMYGRLQQKTGKTKQELHDMMNYRDDYRD</sequence>
<gene>
    <name evidence="4" type="ORF">GCM10023189_33500</name>
</gene>
<protein>
    <recommendedName>
        <fullName evidence="3">CsbD-like domain-containing protein</fullName>
    </recommendedName>
</protein>
<evidence type="ECO:0000256" key="1">
    <source>
        <dbReference type="ARBA" id="ARBA00009129"/>
    </source>
</evidence>
<comment type="similarity">
    <text evidence="1">Belongs to the UPF0337 (CsbD) family.</text>
</comment>
<feature type="region of interest" description="Disordered" evidence="2">
    <location>
        <begin position="59"/>
        <end position="81"/>
    </location>
</feature>
<dbReference type="InterPro" id="IPR008462">
    <property type="entry name" value="CsbD"/>
</dbReference>
<reference evidence="5" key="1">
    <citation type="journal article" date="2019" name="Int. J. Syst. Evol. Microbiol.">
        <title>The Global Catalogue of Microorganisms (GCM) 10K type strain sequencing project: providing services to taxonomists for standard genome sequencing and annotation.</title>
        <authorList>
            <consortium name="The Broad Institute Genomics Platform"/>
            <consortium name="The Broad Institute Genome Sequencing Center for Infectious Disease"/>
            <person name="Wu L."/>
            <person name="Ma J."/>
        </authorList>
    </citation>
    <scope>NUCLEOTIDE SEQUENCE [LARGE SCALE GENOMIC DNA]</scope>
    <source>
        <strain evidence="5">JCM 17927</strain>
    </source>
</reference>
<evidence type="ECO:0000313" key="5">
    <source>
        <dbReference type="Proteomes" id="UP001501175"/>
    </source>
</evidence>
<dbReference type="PANTHER" id="PTHR34977">
    <property type="entry name" value="UPF0337 PROTEIN YJBJ"/>
    <property type="match status" value="1"/>
</dbReference>
<dbReference type="EMBL" id="BAABHD010000032">
    <property type="protein sequence ID" value="GAA4459582.1"/>
    <property type="molecule type" value="Genomic_DNA"/>
</dbReference>
<dbReference type="RefSeq" id="WP_345245022.1">
    <property type="nucleotide sequence ID" value="NZ_BAABHD010000032.1"/>
</dbReference>
<comment type="caution">
    <text evidence="4">The sequence shown here is derived from an EMBL/GenBank/DDBJ whole genome shotgun (WGS) entry which is preliminary data.</text>
</comment>
<evidence type="ECO:0000313" key="4">
    <source>
        <dbReference type="EMBL" id="GAA4459582.1"/>
    </source>
</evidence>
<accession>A0ABP8N1A2</accession>
<name>A0ABP8N1A2_9BACT</name>
<dbReference type="SUPFAM" id="SSF69047">
    <property type="entry name" value="Hypothetical protein YjbJ"/>
    <property type="match status" value="1"/>
</dbReference>
<keyword evidence="5" id="KW-1185">Reference proteome</keyword>
<dbReference type="Gene3D" id="1.10.1470.10">
    <property type="entry name" value="YjbJ"/>
    <property type="match status" value="1"/>
</dbReference>
<evidence type="ECO:0000259" key="3">
    <source>
        <dbReference type="Pfam" id="PF05532"/>
    </source>
</evidence>
<dbReference type="InterPro" id="IPR036629">
    <property type="entry name" value="YjbJ_sf"/>
</dbReference>
<dbReference type="InterPro" id="IPR050423">
    <property type="entry name" value="UPF0337_stress_rsp"/>
</dbReference>
<feature type="domain" description="CsbD-like" evidence="3">
    <location>
        <begin position="19"/>
        <end position="70"/>
    </location>
</feature>